<dbReference type="Gene3D" id="3.60.15.10">
    <property type="entry name" value="Ribonuclease Z/Hydroxyacylglutathione hydrolase-like"/>
    <property type="match status" value="1"/>
</dbReference>
<evidence type="ECO:0000313" key="10">
    <source>
        <dbReference type="Proteomes" id="UP001595443"/>
    </source>
</evidence>
<comment type="pathway">
    <text evidence="2 7">Secondary metabolite metabolism; methylglyoxal degradation; (R)-lactate from methylglyoxal: step 2/2.</text>
</comment>
<feature type="binding site" evidence="7">
    <location>
        <position position="131"/>
    </location>
    <ligand>
        <name>Zn(2+)</name>
        <dbReference type="ChEBI" id="CHEBI:29105"/>
        <label>2</label>
    </ligand>
</feature>
<dbReference type="EC" id="3.1.2.6" evidence="7"/>
<dbReference type="InterPro" id="IPR032282">
    <property type="entry name" value="HAGH_C"/>
</dbReference>
<evidence type="ECO:0000256" key="2">
    <source>
        <dbReference type="ARBA" id="ARBA00004963"/>
    </source>
</evidence>
<comment type="caution">
    <text evidence="9">The sequence shown here is derived from an EMBL/GenBank/DDBJ whole genome shotgun (WGS) entry which is preliminary data.</text>
</comment>
<reference evidence="10" key="1">
    <citation type="journal article" date="2019" name="Int. J. Syst. Evol. Microbiol.">
        <title>The Global Catalogue of Microorganisms (GCM) 10K type strain sequencing project: providing services to taxonomists for standard genome sequencing and annotation.</title>
        <authorList>
            <consortium name="The Broad Institute Genomics Platform"/>
            <consortium name="The Broad Institute Genome Sequencing Center for Infectious Disease"/>
            <person name="Wu L."/>
            <person name="Ma J."/>
        </authorList>
    </citation>
    <scope>NUCLEOTIDE SEQUENCE [LARGE SCALE GENOMIC DNA]</scope>
    <source>
        <strain evidence="10">KCTC 62192</strain>
    </source>
</reference>
<dbReference type="InterPro" id="IPR036866">
    <property type="entry name" value="RibonucZ/Hydroxyglut_hydro"/>
</dbReference>
<dbReference type="Proteomes" id="UP001595443">
    <property type="component" value="Unassembled WGS sequence"/>
</dbReference>
<sequence length="253" mass="27534">MPLQIVTVPCLSDNYAYIVKGPESTCVIDAPEAGPIIAELEARGWSLDSILITHHHHDHVGGVEELRAKYHCDVLGPKAEQDKLPELDLALADGDSGGEGDELVEVIAVPGHTLGHVAYYFPNGGAVFTADSLMAMGCGRVFEGTPEMMYHSLQRLAALPPKTLVYSGHEYTAANARFAKTIEPDNQELNWRIEQIDHARAEGEPTVPAILAQELETNPFLRAHLPQVKAAVGMPDAPDVAVFAEIRARKDRF</sequence>
<feature type="binding site" evidence="7">
    <location>
        <position position="54"/>
    </location>
    <ligand>
        <name>Zn(2+)</name>
        <dbReference type="ChEBI" id="CHEBI:29105"/>
        <label>1</label>
    </ligand>
</feature>
<dbReference type="PIRSF" id="PIRSF005457">
    <property type="entry name" value="Glx"/>
    <property type="match status" value="1"/>
</dbReference>
<dbReference type="NCBIfam" id="TIGR03413">
    <property type="entry name" value="GSH_gloB"/>
    <property type="match status" value="1"/>
</dbReference>
<comment type="cofactor">
    <cofactor evidence="7">
        <name>Zn(2+)</name>
        <dbReference type="ChEBI" id="CHEBI:29105"/>
    </cofactor>
    <text evidence="7">Binds 2 Zn(2+) ions per subunit.</text>
</comment>
<dbReference type="CDD" id="cd07723">
    <property type="entry name" value="hydroxyacylglutathione_hydrolase_MBL-fold"/>
    <property type="match status" value="1"/>
</dbReference>
<dbReference type="InterPro" id="IPR017782">
    <property type="entry name" value="Hydroxyacylglutathione_Hdrlase"/>
</dbReference>
<evidence type="ECO:0000313" key="9">
    <source>
        <dbReference type="EMBL" id="MFC2970078.1"/>
    </source>
</evidence>
<comment type="function">
    <text evidence="7">Thiolesterase that catalyzes the hydrolysis of S-D-lactoyl-glutathione to form glutathione and D-lactic acid.</text>
</comment>
<feature type="binding site" evidence="7">
    <location>
        <position position="59"/>
    </location>
    <ligand>
        <name>Zn(2+)</name>
        <dbReference type="ChEBI" id="CHEBI:29105"/>
        <label>2</label>
    </ligand>
</feature>
<evidence type="ECO:0000256" key="1">
    <source>
        <dbReference type="ARBA" id="ARBA00001623"/>
    </source>
</evidence>
<dbReference type="EMBL" id="JBHRSK010000017">
    <property type="protein sequence ID" value="MFC2970078.1"/>
    <property type="molecule type" value="Genomic_DNA"/>
</dbReference>
<dbReference type="PANTHER" id="PTHR43705">
    <property type="entry name" value="HYDROXYACYLGLUTATHIONE HYDROLASE"/>
    <property type="match status" value="1"/>
</dbReference>
<evidence type="ECO:0000256" key="3">
    <source>
        <dbReference type="ARBA" id="ARBA00006759"/>
    </source>
</evidence>
<gene>
    <name evidence="7 9" type="primary">gloB</name>
    <name evidence="9" type="ORF">ACFOES_18425</name>
</gene>
<comment type="catalytic activity">
    <reaction evidence="1 7">
        <text>an S-(2-hydroxyacyl)glutathione + H2O = a 2-hydroxy carboxylate + glutathione + H(+)</text>
        <dbReference type="Rhea" id="RHEA:21864"/>
        <dbReference type="ChEBI" id="CHEBI:15377"/>
        <dbReference type="ChEBI" id="CHEBI:15378"/>
        <dbReference type="ChEBI" id="CHEBI:57925"/>
        <dbReference type="ChEBI" id="CHEBI:58896"/>
        <dbReference type="ChEBI" id="CHEBI:71261"/>
        <dbReference type="EC" id="3.1.2.6"/>
    </reaction>
</comment>
<accession>A0ABV7ALU4</accession>
<dbReference type="SUPFAM" id="SSF56281">
    <property type="entry name" value="Metallo-hydrolase/oxidoreductase"/>
    <property type="match status" value="1"/>
</dbReference>
<comment type="subunit">
    <text evidence="7">Monomer.</text>
</comment>
<feature type="binding site" evidence="7">
    <location>
        <position position="58"/>
    </location>
    <ligand>
        <name>Zn(2+)</name>
        <dbReference type="ChEBI" id="CHEBI:29105"/>
        <label>2</label>
    </ligand>
</feature>
<keyword evidence="4 7" id="KW-0479">Metal-binding</keyword>
<feature type="binding site" evidence="7">
    <location>
        <position position="131"/>
    </location>
    <ligand>
        <name>Zn(2+)</name>
        <dbReference type="ChEBI" id="CHEBI:29105"/>
        <label>1</label>
    </ligand>
</feature>
<dbReference type="InterPro" id="IPR001279">
    <property type="entry name" value="Metallo-B-lactamas"/>
</dbReference>
<dbReference type="HAMAP" id="MF_01374">
    <property type="entry name" value="Glyoxalase_2"/>
    <property type="match status" value="1"/>
</dbReference>
<feature type="domain" description="Metallo-beta-lactamase" evidence="8">
    <location>
        <begin position="13"/>
        <end position="169"/>
    </location>
</feature>
<feature type="binding site" evidence="7">
    <location>
        <position position="112"/>
    </location>
    <ligand>
        <name>Zn(2+)</name>
        <dbReference type="ChEBI" id="CHEBI:29105"/>
        <label>1</label>
    </ligand>
</feature>
<keyword evidence="6 7" id="KW-0862">Zinc</keyword>
<dbReference type="SMART" id="SM00849">
    <property type="entry name" value="Lactamase_B"/>
    <property type="match status" value="1"/>
</dbReference>
<keyword evidence="10" id="KW-1185">Reference proteome</keyword>
<comment type="similarity">
    <text evidence="3 7">Belongs to the metallo-beta-lactamase superfamily. Glyoxalase II family.</text>
</comment>
<dbReference type="InterPro" id="IPR050110">
    <property type="entry name" value="Glyoxalase_II_hydrolase"/>
</dbReference>
<evidence type="ECO:0000256" key="6">
    <source>
        <dbReference type="ARBA" id="ARBA00022833"/>
    </source>
</evidence>
<evidence type="ECO:0000256" key="7">
    <source>
        <dbReference type="HAMAP-Rule" id="MF_01374"/>
    </source>
</evidence>
<dbReference type="GO" id="GO:0004416">
    <property type="term" value="F:hydroxyacylglutathione hydrolase activity"/>
    <property type="evidence" value="ECO:0007669"/>
    <property type="project" value="UniProtKB-EC"/>
</dbReference>
<dbReference type="InterPro" id="IPR035680">
    <property type="entry name" value="Clx_II_MBL"/>
</dbReference>
<proteinExistence type="inferred from homology"/>
<feature type="binding site" evidence="7">
    <location>
        <position position="169"/>
    </location>
    <ligand>
        <name>Zn(2+)</name>
        <dbReference type="ChEBI" id="CHEBI:29105"/>
        <label>2</label>
    </ligand>
</feature>
<dbReference type="RefSeq" id="WP_377834840.1">
    <property type="nucleotide sequence ID" value="NZ_JBHRSK010000017.1"/>
</dbReference>
<protein>
    <recommendedName>
        <fullName evidence="7">Hydroxyacylglutathione hydrolase</fullName>
        <ecNumber evidence="7">3.1.2.6</ecNumber>
    </recommendedName>
    <alternativeName>
        <fullName evidence="7">Glyoxalase II</fullName>
        <shortName evidence="7">Glx II</shortName>
    </alternativeName>
</protein>
<feature type="binding site" evidence="7">
    <location>
        <position position="56"/>
    </location>
    <ligand>
        <name>Zn(2+)</name>
        <dbReference type="ChEBI" id="CHEBI:29105"/>
        <label>1</label>
    </ligand>
</feature>
<keyword evidence="5 7" id="KW-0378">Hydrolase</keyword>
<dbReference type="Pfam" id="PF16123">
    <property type="entry name" value="HAGH_C"/>
    <property type="match status" value="1"/>
</dbReference>
<name>A0ABV7ALU4_9RHOB</name>
<dbReference type="PANTHER" id="PTHR43705:SF1">
    <property type="entry name" value="HYDROXYACYLGLUTATHIONE HYDROLASE GLOB"/>
    <property type="match status" value="1"/>
</dbReference>
<evidence type="ECO:0000259" key="8">
    <source>
        <dbReference type="SMART" id="SM00849"/>
    </source>
</evidence>
<evidence type="ECO:0000256" key="5">
    <source>
        <dbReference type="ARBA" id="ARBA00022801"/>
    </source>
</evidence>
<organism evidence="9 10">
    <name type="scientific">Acidimangrovimonas pyrenivorans</name>
    <dbReference type="NCBI Taxonomy" id="2030798"/>
    <lineage>
        <taxon>Bacteria</taxon>
        <taxon>Pseudomonadati</taxon>
        <taxon>Pseudomonadota</taxon>
        <taxon>Alphaproteobacteria</taxon>
        <taxon>Rhodobacterales</taxon>
        <taxon>Paracoccaceae</taxon>
        <taxon>Acidimangrovimonas</taxon>
    </lineage>
</organism>
<evidence type="ECO:0000256" key="4">
    <source>
        <dbReference type="ARBA" id="ARBA00022723"/>
    </source>
</evidence>
<dbReference type="Pfam" id="PF00753">
    <property type="entry name" value="Lactamase_B"/>
    <property type="match status" value="1"/>
</dbReference>